<dbReference type="RefSeq" id="WP_338578705.1">
    <property type="nucleotide sequence ID" value="NZ_CP146370.1"/>
</dbReference>
<keyword evidence="1" id="KW-0472">Membrane</keyword>
<reference evidence="2 3" key="1">
    <citation type="submission" date="2024-02" db="EMBL/GenBank/DDBJ databases">
        <title>Distribution and functional of Brevundimonas-related endobacteria within Verticillium dahliae.</title>
        <authorList>
            <person name="Zeng H."/>
        </authorList>
    </citation>
    <scope>NUCLEOTIDE SEQUENCE [LARGE SCALE GENOMIC DNA]</scope>
    <source>
        <strain evidence="2 3">TRM 44200</strain>
        <plasmid evidence="2 3">unnamed</plasmid>
    </source>
</reference>
<feature type="transmembrane region" description="Helical" evidence="1">
    <location>
        <begin position="59"/>
        <end position="77"/>
    </location>
</feature>
<dbReference type="Proteomes" id="UP001363460">
    <property type="component" value="Plasmid unnamed"/>
</dbReference>
<dbReference type="InterPro" id="IPR007039">
    <property type="entry name" value="TrbC/VirB2"/>
</dbReference>
<keyword evidence="2" id="KW-0614">Plasmid</keyword>
<organism evidence="2 3">
    <name type="scientific">Brevundimonas olei</name>
    <dbReference type="NCBI Taxonomy" id="657642"/>
    <lineage>
        <taxon>Bacteria</taxon>
        <taxon>Pseudomonadati</taxon>
        <taxon>Pseudomonadota</taxon>
        <taxon>Alphaproteobacteria</taxon>
        <taxon>Caulobacterales</taxon>
        <taxon>Caulobacteraceae</taxon>
        <taxon>Brevundimonas</taxon>
    </lineage>
</organism>
<evidence type="ECO:0000313" key="2">
    <source>
        <dbReference type="EMBL" id="WWT56551.1"/>
    </source>
</evidence>
<geneLocation type="plasmid" evidence="2 3">
    <name>unnamed</name>
</geneLocation>
<accession>A0ABZ2IG31</accession>
<evidence type="ECO:0000313" key="3">
    <source>
        <dbReference type="Proteomes" id="UP001363460"/>
    </source>
</evidence>
<feature type="transmembrane region" description="Helical" evidence="1">
    <location>
        <begin position="89"/>
        <end position="109"/>
    </location>
</feature>
<proteinExistence type="predicted"/>
<dbReference type="Pfam" id="PF04956">
    <property type="entry name" value="TrbC"/>
    <property type="match status" value="1"/>
</dbReference>
<keyword evidence="1" id="KW-1133">Transmembrane helix</keyword>
<evidence type="ECO:0000256" key="1">
    <source>
        <dbReference type="SAM" id="Phobius"/>
    </source>
</evidence>
<name>A0ABZ2IG31_9CAUL</name>
<protein>
    <submittedName>
        <fullName evidence="2">TrbC/VirB2 family protein</fullName>
    </submittedName>
</protein>
<keyword evidence="1" id="KW-0812">Transmembrane</keyword>
<gene>
    <name evidence="2" type="ORF">V8J38_16725</name>
</gene>
<sequence length="119" mass="12108">MLNTSKAARPFTRKEVVIACAAAAAVLILPGLVEAGSASTGLPIEAPLEKLKQSLTGPVAGVVAVIAFFGLGWQLIWGGEMNDFSRKAVMGLMGISFVVGASAAYNIFFGSGALLPAIG</sequence>
<keyword evidence="3" id="KW-1185">Reference proteome</keyword>
<dbReference type="EMBL" id="CP146370">
    <property type="protein sequence ID" value="WWT56551.1"/>
    <property type="molecule type" value="Genomic_DNA"/>
</dbReference>